<gene>
    <name evidence="1" type="ORF">CP977_31975</name>
</gene>
<dbReference type="GeneID" id="95458380"/>
<sequence>MESATARFVEEATALPAATLAAVYEGLLDRWADGGRAASGATRVSASENSSINRAVRSALLPRVDELEAVRQGLHSDSISACGIAARAVRKRAALTEEQYRVLLAPFVAVGLDAPERDGPAPGGS</sequence>
<evidence type="ECO:0008006" key="3">
    <source>
        <dbReference type="Google" id="ProtNLM"/>
    </source>
</evidence>
<proteinExistence type="predicted"/>
<dbReference type="Proteomes" id="UP000326029">
    <property type="component" value="Chromosome"/>
</dbReference>
<protein>
    <recommendedName>
        <fullName evidence="3">DUF222 domain-containing protein</fullName>
    </recommendedName>
</protein>
<organism evidence="1 2">
    <name type="scientific">Streptomyces cinereoruber</name>
    <dbReference type="NCBI Taxonomy" id="67260"/>
    <lineage>
        <taxon>Bacteria</taxon>
        <taxon>Bacillati</taxon>
        <taxon>Actinomycetota</taxon>
        <taxon>Actinomycetes</taxon>
        <taxon>Kitasatosporales</taxon>
        <taxon>Streptomycetaceae</taxon>
        <taxon>Streptomyces</taxon>
    </lineage>
</organism>
<dbReference type="RefSeq" id="WP_062760007.1">
    <property type="nucleotide sequence ID" value="NZ_CP023693.1"/>
</dbReference>
<keyword evidence="2" id="KW-1185">Reference proteome</keyword>
<name>A0ABX6BLR4_9ACTN</name>
<evidence type="ECO:0000313" key="1">
    <source>
        <dbReference type="EMBL" id="QEV36219.1"/>
    </source>
</evidence>
<reference evidence="1 2" key="1">
    <citation type="submission" date="2017-09" db="EMBL/GenBank/DDBJ databases">
        <authorList>
            <person name="Lee N."/>
            <person name="Cho B.-K."/>
        </authorList>
    </citation>
    <scope>NUCLEOTIDE SEQUENCE [LARGE SCALE GENOMIC DNA]</scope>
    <source>
        <strain evidence="1 2">ATCC 19740</strain>
    </source>
</reference>
<dbReference type="EMBL" id="CP023693">
    <property type="protein sequence ID" value="QEV36219.1"/>
    <property type="molecule type" value="Genomic_DNA"/>
</dbReference>
<evidence type="ECO:0000313" key="2">
    <source>
        <dbReference type="Proteomes" id="UP000326029"/>
    </source>
</evidence>
<accession>A0ABX6BLR4</accession>